<dbReference type="AlphaFoldDB" id="A0A7J0GHS3"/>
<proteinExistence type="inferred from homology"/>
<dbReference type="SUPFAM" id="SSF51735">
    <property type="entry name" value="NAD(P)-binding Rossmann-fold domains"/>
    <property type="match status" value="1"/>
</dbReference>
<evidence type="ECO:0000313" key="6">
    <source>
        <dbReference type="Proteomes" id="UP000585474"/>
    </source>
</evidence>
<reference evidence="5 6" key="1">
    <citation type="submission" date="2019-07" db="EMBL/GenBank/DDBJ databases">
        <title>De Novo Assembly of kiwifruit Actinidia rufa.</title>
        <authorList>
            <person name="Sugita-Konishi S."/>
            <person name="Sato K."/>
            <person name="Mori E."/>
            <person name="Abe Y."/>
            <person name="Kisaki G."/>
            <person name="Hamano K."/>
            <person name="Suezawa K."/>
            <person name="Otani M."/>
            <person name="Fukuda T."/>
            <person name="Manabe T."/>
            <person name="Gomi K."/>
            <person name="Tabuchi M."/>
            <person name="Akimitsu K."/>
            <person name="Kataoka I."/>
        </authorList>
    </citation>
    <scope>NUCLEOTIDE SEQUENCE [LARGE SCALE GENOMIC DNA]</scope>
    <source>
        <strain evidence="6">cv. Fuchu</strain>
    </source>
</reference>
<gene>
    <name evidence="5" type="ORF">Acr_21g0009560</name>
</gene>
<dbReference type="Proteomes" id="UP000585474">
    <property type="component" value="Unassembled WGS sequence"/>
</dbReference>
<dbReference type="PANTHER" id="PTHR43574">
    <property type="entry name" value="EPIMERASE-RELATED"/>
    <property type="match status" value="1"/>
</dbReference>
<keyword evidence="3" id="KW-0413">Isomerase</keyword>
<dbReference type="InterPro" id="IPR036291">
    <property type="entry name" value="NAD(P)-bd_dom_sf"/>
</dbReference>
<evidence type="ECO:0000256" key="1">
    <source>
        <dbReference type="ARBA" id="ARBA00007637"/>
    </source>
</evidence>
<dbReference type="Pfam" id="PF01370">
    <property type="entry name" value="Epimerase"/>
    <property type="match status" value="1"/>
</dbReference>
<dbReference type="GO" id="GO:0016853">
    <property type="term" value="F:isomerase activity"/>
    <property type="evidence" value="ECO:0007669"/>
    <property type="project" value="UniProtKB-KW"/>
</dbReference>
<accession>A0A7J0GHS3</accession>
<sequence length="380" mass="42503">MEICAMSVQFPASDLGHIPTCFDRGSSPTTSFFVSCSRPGKSRQETENPKSEFSNRMFIMGMGFVGKFFACDLTNQGWAVSGSCTSLVNKKKLKDMGFDVSLFNAKEPELCKAMLDILSLFLYFAFRPEVLDILNKHTHLVVSIPPIVGIGDPMLQQEELLKSRLMDGNLKWLSYLSSTSVYGNCGGMWVDEDYPVSPTDEKAKSRLAAEEGWLKLGHDLGISTQIFRLGGIYGPGRSAVDTIIKQKPLSEIQRMRASRHYTSRVHVADICQALRASIYKPSPGKIYNIVDDDPAPRTEVFSFAWDLVNQKWPGHLKQTNSLYGTESFSVEESSRGEKQVSNARIKKELGVRLHHPNYKSGLKSIIDPMDNPFLQSHTRS</sequence>
<dbReference type="OrthoDB" id="5824at2759"/>
<feature type="domain" description="NAD-dependent epimerase/dehydratase" evidence="4">
    <location>
        <begin position="170"/>
        <end position="289"/>
    </location>
</feature>
<evidence type="ECO:0000256" key="3">
    <source>
        <dbReference type="ARBA" id="ARBA00023235"/>
    </source>
</evidence>
<name>A0A7J0GHS3_9ERIC</name>
<evidence type="ECO:0000259" key="4">
    <source>
        <dbReference type="Pfam" id="PF01370"/>
    </source>
</evidence>
<comment type="caution">
    <text evidence="5">The sequence shown here is derived from an EMBL/GenBank/DDBJ whole genome shotgun (WGS) entry which is preliminary data.</text>
</comment>
<evidence type="ECO:0000256" key="2">
    <source>
        <dbReference type="ARBA" id="ARBA00023027"/>
    </source>
</evidence>
<keyword evidence="6" id="KW-1185">Reference proteome</keyword>
<dbReference type="Gene3D" id="3.40.50.720">
    <property type="entry name" value="NAD(P)-binding Rossmann-like Domain"/>
    <property type="match status" value="1"/>
</dbReference>
<comment type="similarity">
    <text evidence="1">Belongs to the NAD(P)-dependent epimerase/dehydratase family.</text>
</comment>
<dbReference type="CDD" id="cd05266">
    <property type="entry name" value="SDR_a4"/>
    <property type="match status" value="1"/>
</dbReference>
<evidence type="ECO:0000313" key="5">
    <source>
        <dbReference type="EMBL" id="GFZ10357.1"/>
    </source>
</evidence>
<dbReference type="InterPro" id="IPR001509">
    <property type="entry name" value="Epimerase_deHydtase"/>
</dbReference>
<dbReference type="EMBL" id="BJWL01000021">
    <property type="protein sequence ID" value="GFZ10357.1"/>
    <property type="molecule type" value="Genomic_DNA"/>
</dbReference>
<organism evidence="5 6">
    <name type="scientific">Actinidia rufa</name>
    <dbReference type="NCBI Taxonomy" id="165716"/>
    <lineage>
        <taxon>Eukaryota</taxon>
        <taxon>Viridiplantae</taxon>
        <taxon>Streptophyta</taxon>
        <taxon>Embryophyta</taxon>
        <taxon>Tracheophyta</taxon>
        <taxon>Spermatophyta</taxon>
        <taxon>Magnoliopsida</taxon>
        <taxon>eudicotyledons</taxon>
        <taxon>Gunneridae</taxon>
        <taxon>Pentapetalae</taxon>
        <taxon>asterids</taxon>
        <taxon>Ericales</taxon>
        <taxon>Actinidiaceae</taxon>
        <taxon>Actinidia</taxon>
    </lineage>
</organism>
<protein>
    <submittedName>
        <fullName evidence="5">NAD(P)-binding Rossmann-fold superfamily protein</fullName>
    </submittedName>
</protein>
<keyword evidence="2" id="KW-0520">NAD</keyword>